<proteinExistence type="predicted"/>
<accession>A0A4Y7K3H8</accession>
<sequence length="87" mass="9560">MHNVAEWWIQVPNGGVSTHQLGISIPLLSWISFISRSWCHVTAVIDSVGAETRHVRTPLVVETANRGRSLSIIGAVEAKCSDLIQKQ</sequence>
<keyword evidence="2" id="KW-1185">Reference proteome</keyword>
<dbReference type="Gramene" id="RZC66890">
    <property type="protein sequence ID" value="RZC66890"/>
    <property type="gene ID" value="C5167_010589"/>
</dbReference>
<gene>
    <name evidence="1" type="ORF">C5167_010589</name>
</gene>
<evidence type="ECO:0000313" key="1">
    <source>
        <dbReference type="EMBL" id="RZC66890.1"/>
    </source>
</evidence>
<protein>
    <submittedName>
        <fullName evidence="1">Uncharacterized protein</fullName>
    </submittedName>
</protein>
<evidence type="ECO:0000313" key="2">
    <source>
        <dbReference type="Proteomes" id="UP000316621"/>
    </source>
</evidence>
<dbReference type="Proteomes" id="UP000316621">
    <property type="component" value="Chromosome 6"/>
</dbReference>
<dbReference type="EMBL" id="CM010720">
    <property type="protein sequence ID" value="RZC66890.1"/>
    <property type="molecule type" value="Genomic_DNA"/>
</dbReference>
<dbReference type="AlphaFoldDB" id="A0A4Y7K3H8"/>
<name>A0A4Y7K3H8_PAPSO</name>
<organism evidence="1 2">
    <name type="scientific">Papaver somniferum</name>
    <name type="common">Opium poppy</name>
    <dbReference type="NCBI Taxonomy" id="3469"/>
    <lineage>
        <taxon>Eukaryota</taxon>
        <taxon>Viridiplantae</taxon>
        <taxon>Streptophyta</taxon>
        <taxon>Embryophyta</taxon>
        <taxon>Tracheophyta</taxon>
        <taxon>Spermatophyta</taxon>
        <taxon>Magnoliopsida</taxon>
        <taxon>Ranunculales</taxon>
        <taxon>Papaveraceae</taxon>
        <taxon>Papaveroideae</taxon>
        <taxon>Papaver</taxon>
    </lineage>
</organism>
<reference evidence="1 2" key="1">
    <citation type="journal article" date="2018" name="Science">
        <title>The opium poppy genome and morphinan production.</title>
        <authorList>
            <person name="Guo L."/>
            <person name="Winzer T."/>
            <person name="Yang X."/>
            <person name="Li Y."/>
            <person name="Ning Z."/>
            <person name="He Z."/>
            <person name="Teodor R."/>
            <person name="Lu Y."/>
            <person name="Bowser T.A."/>
            <person name="Graham I.A."/>
            <person name="Ye K."/>
        </authorList>
    </citation>
    <scope>NUCLEOTIDE SEQUENCE [LARGE SCALE GENOMIC DNA]</scope>
    <source>
        <strain evidence="2">cv. HN1</strain>
        <tissue evidence="1">Leaves</tissue>
    </source>
</reference>